<proteinExistence type="predicted"/>
<protein>
    <submittedName>
        <fullName evidence="1">Uncharacterized protein</fullName>
    </submittedName>
</protein>
<keyword evidence="3" id="KW-1185">Reference proteome</keyword>
<accession>A0A085M8G6</accession>
<sequence length="68" mass="8199">MQALLRIRLRLRSVQLANRPGFEEVKYQDIGDVLNRQPDELTTEGLQWKQKEEKKQMMMKIRKLLRDS</sequence>
<organism evidence="1 3">
    <name type="scientific">Trichuris suis</name>
    <name type="common">pig whipworm</name>
    <dbReference type="NCBI Taxonomy" id="68888"/>
    <lineage>
        <taxon>Eukaryota</taxon>
        <taxon>Metazoa</taxon>
        <taxon>Ecdysozoa</taxon>
        <taxon>Nematoda</taxon>
        <taxon>Enoplea</taxon>
        <taxon>Dorylaimia</taxon>
        <taxon>Trichinellida</taxon>
        <taxon>Trichuridae</taxon>
        <taxon>Trichuris</taxon>
    </lineage>
</organism>
<evidence type="ECO:0000313" key="3">
    <source>
        <dbReference type="Proteomes" id="UP000030764"/>
    </source>
</evidence>
<name>A0A085M8G6_9BILA</name>
<dbReference type="Proteomes" id="UP000030764">
    <property type="component" value="Unassembled WGS sequence"/>
</dbReference>
<dbReference type="EMBL" id="KL367480">
    <property type="protein sequence ID" value="KFD71817.1"/>
    <property type="molecule type" value="Genomic_DNA"/>
</dbReference>
<reference evidence="1 3" key="1">
    <citation type="journal article" date="2014" name="Nat. Genet.">
        <title>Genome and transcriptome of the porcine whipworm Trichuris suis.</title>
        <authorList>
            <person name="Jex A.R."/>
            <person name="Nejsum P."/>
            <person name="Schwarz E.M."/>
            <person name="Hu L."/>
            <person name="Young N.D."/>
            <person name="Hall R.S."/>
            <person name="Korhonen P.K."/>
            <person name="Liao S."/>
            <person name="Thamsborg S."/>
            <person name="Xia J."/>
            <person name="Xu P."/>
            <person name="Wang S."/>
            <person name="Scheerlinck J.P."/>
            <person name="Hofmann A."/>
            <person name="Sternberg P.W."/>
            <person name="Wang J."/>
            <person name="Gasser R.B."/>
        </authorList>
    </citation>
    <scope>NUCLEOTIDE SEQUENCE [LARGE SCALE GENOMIC DNA]</scope>
    <source>
        <strain evidence="2">DCEP-RM93F</strain>
        <strain evidence="1">DCEP-RM93M</strain>
    </source>
</reference>
<dbReference type="Proteomes" id="UP000030758">
    <property type="component" value="Unassembled WGS sequence"/>
</dbReference>
<evidence type="ECO:0000313" key="2">
    <source>
        <dbReference type="EMBL" id="KFD71817.1"/>
    </source>
</evidence>
<gene>
    <name evidence="1" type="ORF">M513_05618</name>
    <name evidence="2" type="ORF">M514_05618</name>
</gene>
<dbReference type="EMBL" id="KL363216">
    <property type="protein sequence ID" value="KFD53512.1"/>
    <property type="molecule type" value="Genomic_DNA"/>
</dbReference>
<dbReference type="AlphaFoldDB" id="A0A085M8G6"/>
<evidence type="ECO:0000313" key="1">
    <source>
        <dbReference type="EMBL" id="KFD53512.1"/>
    </source>
</evidence>